<keyword evidence="10" id="KW-1185">Reference proteome</keyword>
<feature type="transmembrane region" description="Helical" evidence="7">
    <location>
        <begin position="280"/>
        <end position="303"/>
    </location>
</feature>
<dbReference type="InterPro" id="IPR050360">
    <property type="entry name" value="MFS_Sugar_Transporters"/>
</dbReference>
<feature type="transmembrane region" description="Helical" evidence="7">
    <location>
        <begin position="192"/>
        <end position="211"/>
    </location>
</feature>
<proteinExistence type="inferred from homology"/>
<feature type="transmembrane region" description="Helical" evidence="7">
    <location>
        <begin position="100"/>
        <end position="121"/>
    </location>
</feature>
<organism evidence="9 10">
    <name type="scientific">Marasmius tenuissimus</name>
    <dbReference type="NCBI Taxonomy" id="585030"/>
    <lineage>
        <taxon>Eukaryota</taxon>
        <taxon>Fungi</taxon>
        <taxon>Dikarya</taxon>
        <taxon>Basidiomycota</taxon>
        <taxon>Agaricomycotina</taxon>
        <taxon>Agaricomycetes</taxon>
        <taxon>Agaricomycetidae</taxon>
        <taxon>Agaricales</taxon>
        <taxon>Marasmiineae</taxon>
        <taxon>Marasmiaceae</taxon>
        <taxon>Marasmius</taxon>
    </lineage>
</organism>
<comment type="similarity">
    <text evidence="2">Belongs to the major facilitator superfamily. Sugar transporter (TC 2.A.1.1) family.</text>
</comment>
<accession>A0ABR3A883</accession>
<evidence type="ECO:0000259" key="8">
    <source>
        <dbReference type="PROSITE" id="PS50850"/>
    </source>
</evidence>
<sequence>MTRSSTSAQVQWANNTHPQWWKDPGLRQNVAWICLLYLGLFAFGYDNSLITGMLASARWNDYFGHPDRTLLGLIVASLYFPAIICAPLIAWSLDGLGRKYSVLLGCIGFIAGALVSCFANGTGMLIAGRVILGATNFLMIAACACLIIELLHPRLRGIFSALMMSSLKLGQIVGAWVPFATLSWKSDWSWRLPLLLQALGPVILLPFMPFCPESPRWLVNKGKQDEALEILAKFHANGDRNDELVRNEMKEIVTAIQNEKENRQTGWKILFKTPGNRKRLLVLTLCATGVVFTGNTVISSYIAPTLRLIGVTNPTQITGINGGTTIVSAFASTAGSLCVDILGRRPIWIGSTSAVLVTFSILTALMATFSKTSEKSLGIAYIVVLYLFDIAFSFAWIPLTALYVTEILPFSIRAKGMAYFTTMQSLCIAIALFLNPLGIANLQWKFYLVYIGIIILHLVLVYIFFVETKGRTIEEVALVFDKTPTTQVSTGPTEMIEDEDAKSALDSAGSDRV</sequence>
<evidence type="ECO:0000256" key="7">
    <source>
        <dbReference type="SAM" id="Phobius"/>
    </source>
</evidence>
<reference evidence="9 10" key="1">
    <citation type="submission" date="2024-05" db="EMBL/GenBank/DDBJ databases">
        <title>A draft genome resource for the thread blight pathogen Marasmius tenuissimus strain MS-2.</title>
        <authorList>
            <person name="Yulfo-Soto G.E."/>
            <person name="Baruah I.K."/>
            <person name="Amoako-Attah I."/>
            <person name="Bukari Y."/>
            <person name="Meinhardt L.W."/>
            <person name="Bailey B.A."/>
            <person name="Cohen S.P."/>
        </authorList>
    </citation>
    <scope>NUCLEOTIDE SEQUENCE [LARGE SCALE GENOMIC DNA]</scope>
    <source>
        <strain evidence="9 10">MS-2</strain>
    </source>
</reference>
<evidence type="ECO:0000313" key="10">
    <source>
        <dbReference type="Proteomes" id="UP001437256"/>
    </source>
</evidence>
<comment type="caution">
    <text evidence="9">The sequence shown here is derived from an EMBL/GenBank/DDBJ whole genome shotgun (WGS) entry which is preliminary data.</text>
</comment>
<dbReference type="Proteomes" id="UP001437256">
    <property type="component" value="Unassembled WGS sequence"/>
</dbReference>
<dbReference type="PROSITE" id="PS00216">
    <property type="entry name" value="SUGAR_TRANSPORT_1"/>
    <property type="match status" value="2"/>
</dbReference>
<feature type="transmembrane region" description="Helical" evidence="7">
    <location>
        <begin position="158"/>
        <end position="180"/>
    </location>
</feature>
<dbReference type="EMBL" id="JBBXMP010000008">
    <property type="protein sequence ID" value="KAL0070191.1"/>
    <property type="molecule type" value="Genomic_DNA"/>
</dbReference>
<evidence type="ECO:0000256" key="1">
    <source>
        <dbReference type="ARBA" id="ARBA00004141"/>
    </source>
</evidence>
<feature type="region of interest" description="Disordered" evidence="6">
    <location>
        <begin position="486"/>
        <end position="513"/>
    </location>
</feature>
<feature type="transmembrane region" description="Helical" evidence="7">
    <location>
        <begin position="30"/>
        <end position="50"/>
    </location>
</feature>
<gene>
    <name evidence="9" type="ORF">AAF712_002681</name>
</gene>
<keyword evidence="5 7" id="KW-0472">Membrane</keyword>
<dbReference type="InterPro" id="IPR005829">
    <property type="entry name" value="Sugar_transporter_CS"/>
</dbReference>
<dbReference type="SUPFAM" id="SSF103473">
    <property type="entry name" value="MFS general substrate transporter"/>
    <property type="match status" value="1"/>
</dbReference>
<dbReference type="Gene3D" id="1.20.1250.20">
    <property type="entry name" value="MFS general substrate transporter like domains"/>
    <property type="match status" value="1"/>
</dbReference>
<evidence type="ECO:0000313" key="9">
    <source>
        <dbReference type="EMBL" id="KAL0070191.1"/>
    </source>
</evidence>
<feature type="domain" description="Major facilitator superfamily (MFS) profile" evidence="8">
    <location>
        <begin position="32"/>
        <end position="469"/>
    </location>
</feature>
<feature type="transmembrane region" description="Helical" evidence="7">
    <location>
        <begin position="379"/>
        <end position="404"/>
    </location>
</feature>
<dbReference type="PANTHER" id="PTHR48022">
    <property type="entry name" value="PLASTIDIC GLUCOSE TRANSPORTER 4"/>
    <property type="match status" value="1"/>
</dbReference>
<dbReference type="Pfam" id="PF00083">
    <property type="entry name" value="Sugar_tr"/>
    <property type="match status" value="1"/>
</dbReference>
<protein>
    <recommendedName>
        <fullName evidence="8">Major facilitator superfamily (MFS) profile domain-containing protein</fullName>
    </recommendedName>
</protein>
<feature type="transmembrane region" description="Helical" evidence="7">
    <location>
        <begin position="323"/>
        <end position="342"/>
    </location>
</feature>
<evidence type="ECO:0000256" key="4">
    <source>
        <dbReference type="ARBA" id="ARBA00022989"/>
    </source>
</evidence>
<feature type="transmembrane region" description="Helical" evidence="7">
    <location>
        <begin position="416"/>
        <end position="434"/>
    </location>
</feature>
<feature type="transmembrane region" description="Helical" evidence="7">
    <location>
        <begin position="127"/>
        <end position="151"/>
    </location>
</feature>
<feature type="transmembrane region" description="Helical" evidence="7">
    <location>
        <begin position="70"/>
        <end position="93"/>
    </location>
</feature>
<dbReference type="InterPro" id="IPR005828">
    <property type="entry name" value="MFS_sugar_transport-like"/>
</dbReference>
<keyword evidence="4 7" id="KW-1133">Transmembrane helix</keyword>
<dbReference type="PANTHER" id="PTHR48022:SF52">
    <property type="entry name" value="SUGAR TRANSPORTER, PUTATIVE-RELATED"/>
    <property type="match status" value="1"/>
</dbReference>
<evidence type="ECO:0000256" key="2">
    <source>
        <dbReference type="ARBA" id="ARBA00010992"/>
    </source>
</evidence>
<evidence type="ECO:0000256" key="6">
    <source>
        <dbReference type="SAM" id="MobiDB-lite"/>
    </source>
</evidence>
<dbReference type="InterPro" id="IPR036259">
    <property type="entry name" value="MFS_trans_sf"/>
</dbReference>
<feature type="transmembrane region" description="Helical" evidence="7">
    <location>
        <begin position="347"/>
        <end position="367"/>
    </location>
</feature>
<dbReference type="InterPro" id="IPR020846">
    <property type="entry name" value="MFS_dom"/>
</dbReference>
<feature type="transmembrane region" description="Helical" evidence="7">
    <location>
        <begin position="446"/>
        <end position="465"/>
    </location>
</feature>
<dbReference type="PROSITE" id="PS50850">
    <property type="entry name" value="MFS"/>
    <property type="match status" value="1"/>
</dbReference>
<name>A0ABR3A883_9AGAR</name>
<keyword evidence="3 7" id="KW-0812">Transmembrane</keyword>
<evidence type="ECO:0000256" key="3">
    <source>
        <dbReference type="ARBA" id="ARBA00022692"/>
    </source>
</evidence>
<evidence type="ECO:0000256" key="5">
    <source>
        <dbReference type="ARBA" id="ARBA00023136"/>
    </source>
</evidence>
<comment type="subcellular location">
    <subcellularLocation>
        <location evidence="1">Membrane</location>
        <topology evidence="1">Multi-pass membrane protein</topology>
    </subcellularLocation>
</comment>